<dbReference type="EMBL" id="JABCKI010005957">
    <property type="protein sequence ID" value="KAG5636251.1"/>
    <property type="molecule type" value="Genomic_DNA"/>
</dbReference>
<sequence>MILSTPKKVVAFAKQFTPAWLSPARLFTPSTNPVLTELPRCPSIAQEVITRGLAQPVRPRTLGPNGSYHHSRIVRMANARRAYNSWHKKRLAYEAQQAKAGPLLTQTTHSQSTPLLNNLREELDAADPEDNIFLAQLASLHSQRNNFAQFEEAEARVQAFEEGRARFNRGISTRRGVTDRTETREERLRRLDAEAAERLERREQRRAAKEQVNRARDARDREIRREEPALVHEAGGVTVEQRMTRGKMVERERREHESRATRQERERVETEKAAQRQRVAQEQEAARRRAEEEEHHRRLAEFAEQQRRAAEEEARQRALEEELRQRASEEQARLQPRHVEPQSQMPPHPHSNLFELYDVRWKALRSTDPYSDIAFQFFPWPVLFDPVTDPSQITFDAVQQFLAQRGCGTKTPRENLKAEILKWHPDKLTKQLPKVREEDRERVREGGELVAKFLNTLMERV</sequence>
<evidence type="ECO:0000256" key="1">
    <source>
        <dbReference type="SAM" id="MobiDB-lite"/>
    </source>
</evidence>
<accession>A0A9P7K321</accession>
<name>A0A9P7K321_9AGAR</name>
<evidence type="ECO:0000313" key="2">
    <source>
        <dbReference type="EMBL" id="KAG5636251.1"/>
    </source>
</evidence>
<feature type="region of interest" description="Disordered" evidence="1">
    <location>
        <begin position="200"/>
        <end position="351"/>
    </location>
</feature>
<organism evidence="2 3">
    <name type="scientific">Sphagnurus paluster</name>
    <dbReference type="NCBI Taxonomy" id="117069"/>
    <lineage>
        <taxon>Eukaryota</taxon>
        <taxon>Fungi</taxon>
        <taxon>Dikarya</taxon>
        <taxon>Basidiomycota</taxon>
        <taxon>Agaricomycotina</taxon>
        <taxon>Agaricomycetes</taxon>
        <taxon>Agaricomycetidae</taxon>
        <taxon>Agaricales</taxon>
        <taxon>Tricholomatineae</taxon>
        <taxon>Lyophyllaceae</taxon>
        <taxon>Sphagnurus</taxon>
    </lineage>
</organism>
<dbReference type="Proteomes" id="UP000717328">
    <property type="component" value="Unassembled WGS sequence"/>
</dbReference>
<gene>
    <name evidence="2" type="ORF">H0H81_008654</name>
</gene>
<proteinExistence type="predicted"/>
<dbReference type="AlphaFoldDB" id="A0A9P7K321"/>
<evidence type="ECO:0000313" key="3">
    <source>
        <dbReference type="Proteomes" id="UP000717328"/>
    </source>
</evidence>
<keyword evidence="3" id="KW-1185">Reference proteome</keyword>
<comment type="caution">
    <text evidence="2">The sequence shown here is derived from an EMBL/GenBank/DDBJ whole genome shotgun (WGS) entry which is preliminary data.</text>
</comment>
<dbReference type="OrthoDB" id="412109at2759"/>
<reference evidence="2" key="2">
    <citation type="submission" date="2021-10" db="EMBL/GenBank/DDBJ databases">
        <title>Phylogenomics reveals ancestral predisposition of the termite-cultivated fungus Termitomyces towards a domesticated lifestyle.</title>
        <authorList>
            <person name="Auxier B."/>
            <person name="Grum-Grzhimaylo A."/>
            <person name="Cardenas M.E."/>
            <person name="Lodge J.D."/>
            <person name="Laessoe T."/>
            <person name="Pedersen O."/>
            <person name="Smith M.E."/>
            <person name="Kuyper T.W."/>
            <person name="Franco-Molano E.A."/>
            <person name="Baroni T.J."/>
            <person name="Aanen D.K."/>
        </authorList>
    </citation>
    <scope>NUCLEOTIDE SEQUENCE</scope>
    <source>
        <strain evidence="2">D49</strain>
    </source>
</reference>
<protein>
    <submittedName>
        <fullName evidence="2">Uncharacterized protein</fullName>
    </submittedName>
</protein>
<feature type="compositionally biased region" description="Basic and acidic residues" evidence="1">
    <location>
        <begin position="247"/>
        <end position="340"/>
    </location>
</feature>
<feature type="compositionally biased region" description="Basic and acidic residues" evidence="1">
    <location>
        <begin position="200"/>
        <end position="230"/>
    </location>
</feature>
<reference evidence="2" key="1">
    <citation type="submission" date="2021-02" db="EMBL/GenBank/DDBJ databases">
        <authorList>
            <person name="Nieuwenhuis M."/>
            <person name="Van De Peppel L.J.J."/>
        </authorList>
    </citation>
    <scope>NUCLEOTIDE SEQUENCE</scope>
    <source>
        <strain evidence="2">D49</strain>
    </source>
</reference>